<evidence type="ECO:0000313" key="3">
    <source>
        <dbReference type="Proteomes" id="UP001470230"/>
    </source>
</evidence>
<accession>A0ABR2KP81</accession>
<dbReference type="EMBL" id="JAPFFF010000004">
    <property type="protein sequence ID" value="KAK8891800.1"/>
    <property type="molecule type" value="Genomic_DNA"/>
</dbReference>
<organism evidence="2 3">
    <name type="scientific">Tritrichomonas musculus</name>
    <dbReference type="NCBI Taxonomy" id="1915356"/>
    <lineage>
        <taxon>Eukaryota</taxon>
        <taxon>Metamonada</taxon>
        <taxon>Parabasalia</taxon>
        <taxon>Tritrichomonadida</taxon>
        <taxon>Tritrichomonadidae</taxon>
        <taxon>Tritrichomonas</taxon>
    </lineage>
</organism>
<reference evidence="2 3" key="1">
    <citation type="submission" date="2024-04" db="EMBL/GenBank/DDBJ databases">
        <title>Tritrichomonas musculus Genome.</title>
        <authorList>
            <person name="Alves-Ferreira E."/>
            <person name="Grigg M."/>
            <person name="Lorenzi H."/>
            <person name="Galac M."/>
        </authorList>
    </citation>
    <scope>NUCLEOTIDE SEQUENCE [LARGE SCALE GENOMIC DNA]</scope>
    <source>
        <strain evidence="2 3">EAF2021</strain>
    </source>
</reference>
<protein>
    <submittedName>
        <fullName evidence="2">Uncharacterized protein</fullName>
    </submittedName>
</protein>
<evidence type="ECO:0000313" key="2">
    <source>
        <dbReference type="EMBL" id="KAK8891800.1"/>
    </source>
</evidence>
<dbReference type="Proteomes" id="UP001470230">
    <property type="component" value="Unassembled WGS sequence"/>
</dbReference>
<evidence type="ECO:0000256" key="1">
    <source>
        <dbReference type="SAM" id="MobiDB-lite"/>
    </source>
</evidence>
<keyword evidence="3" id="KW-1185">Reference proteome</keyword>
<comment type="caution">
    <text evidence="2">The sequence shown here is derived from an EMBL/GenBank/DDBJ whole genome shotgun (WGS) entry which is preliminary data.</text>
</comment>
<feature type="region of interest" description="Disordered" evidence="1">
    <location>
        <begin position="129"/>
        <end position="161"/>
    </location>
</feature>
<gene>
    <name evidence="2" type="ORF">M9Y10_029020</name>
</gene>
<sequence length="230" mass="27211">MNSQLNSASNITHVRGLYTLDESVPISKFVYKKDRSYIQDYRKKKNANQIRRDCFRTMSYFEPAYYVKMMEYQQIQEKARYRNPSQVPFYISIDTLAKNSSDLQCPHFSRLSNSRNMSLSSLSWVASSRPSSNLHKKKKSQTNRSHNSGQRKIRSKSVSNSRNHYYVSSSSYVVNNNSHSPNNSPLRRTKNYKRKEIEVTKLQLKKYFYKWLYNWCGKNTLMMSKLKAKD</sequence>
<proteinExistence type="predicted"/>
<name>A0ABR2KP81_9EUKA</name>